<comment type="function">
    <text evidence="1 9">May be involved in recombinational repair of damaged DNA.</text>
</comment>
<dbReference type="SUPFAM" id="SSF52540">
    <property type="entry name" value="P-loop containing nucleoside triphosphate hydrolases"/>
    <property type="match status" value="2"/>
</dbReference>
<feature type="domain" description="RecF/RecN/SMC N-terminal" evidence="10">
    <location>
        <begin position="2"/>
        <end position="522"/>
    </location>
</feature>
<proteinExistence type="inferred from homology"/>
<comment type="caution">
    <text evidence="11">The sequence shown here is derived from an EMBL/GenBank/DDBJ whole genome shotgun (WGS) entry which is preliminary data.</text>
</comment>
<evidence type="ECO:0000256" key="4">
    <source>
        <dbReference type="ARBA" id="ARBA00022741"/>
    </source>
</evidence>
<keyword evidence="7 9" id="KW-0234">DNA repair</keyword>
<keyword evidence="12" id="KW-1185">Reference proteome</keyword>
<dbReference type="NCBIfam" id="TIGR00634">
    <property type="entry name" value="recN"/>
    <property type="match status" value="1"/>
</dbReference>
<dbReference type="NCBIfam" id="NF008121">
    <property type="entry name" value="PRK10869.1"/>
    <property type="match status" value="1"/>
</dbReference>
<accession>A0ABY3MZA6</accession>
<dbReference type="PANTHER" id="PTHR11059">
    <property type="entry name" value="DNA REPAIR PROTEIN RECN"/>
    <property type="match status" value="1"/>
</dbReference>
<dbReference type="RefSeq" id="WP_101345242.1">
    <property type="nucleotide sequence ID" value="NZ_PJAI02000004.1"/>
</dbReference>
<keyword evidence="6" id="KW-0067">ATP-binding</keyword>
<evidence type="ECO:0000259" key="10">
    <source>
        <dbReference type="Pfam" id="PF02463"/>
    </source>
</evidence>
<dbReference type="InterPro" id="IPR027417">
    <property type="entry name" value="P-loop_NTPase"/>
</dbReference>
<reference evidence="11 12" key="1">
    <citation type="submission" date="2019-08" db="EMBL/GenBank/DDBJ databases">
        <title>Microbe sample from Colwellia echini.</title>
        <authorList>
            <person name="Christiansen L."/>
            <person name="Pathiraja D."/>
            <person name="Schultz-Johansen M."/>
            <person name="Choi I.-G."/>
            <person name="Stougaard P."/>
        </authorList>
    </citation>
    <scope>NUCLEOTIDE SEQUENCE [LARGE SCALE GENOMIC DNA]</scope>
    <source>
        <strain evidence="11 12">A3</strain>
    </source>
</reference>
<sequence>MLLQLNIQNFAIVRSLDIDWHSGMTTITGETGAGKSIAIDALGLCLGDRATTNVVRPNCKKADLAATFEIKKNKLAIAWLKQHELISEHDGECILRRVISAEGRSKSYINGSQVPLIQLKEIGQLLINIHGQHDHQLIVKASHQCRLLDSYANHPTLLNDVKHYALQWSKLNKELALLQQSKQQREAEQQLIQYQVNELDEFALQHGEFATLEADYKRHSNAQDLLDSTLSSLQTLSENENFNILDALRECSENVHSIARIDPQLANVASILSEALIQLDEASSDLSHYYQQLELDPQSYALIEDRYSTALQLAKKHQLSPEELVNFHGELKQQLDSMSNDESRINTIIEALETTKQHYHDSANILSISRQKSAQRLSKLISKSMQELNMPHGKFHIATEQPKAKNIEQGSIQADFKDSINSNGTDQINFQVSINPGQALEAMHKVASGGELSRISLAMQVILADKVITPTLIFDEVDVGISGPTAAMVGKKLQQLAKNTQVICVTHLPQVACKGHQQLFVSKHIDGGLTETTVTELSESNRVKEIARLLAGDKISQHSLANAQELLAS</sequence>
<evidence type="ECO:0000256" key="8">
    <source>
        <dbReference type="ARBA" id="ARBA00033408"/>
    </source>
</evidence>
<protein>
    <recommendedName>
        <fullName evidence="3 9">DNA repair protein RecN</fullName>
    </recommendedName>
    <alternativeName>
        <fullName evidence="8 9">Recombination protein N</fullName>
    </alternativeName>
</protein>
<evidence type="ECO:0000256" key="1">
    <source>
        <dbReference type="ARBA" id="ARBA00003618"/>
    </source>
</evidence>
<dbReference type="InterPro" id="IPR004604">
    <property type="entry name" value="DNA_recomb/repair_RecN"/>
</dbReference>
<dbReference type="EMBL" id="PJAI02000004">
    <property type="protein sequence ID" value="TYK66476.1"/>
    <property type="molecule type" value="Genomic_DNA"/>
</dbReference>
<evidence type="ECO:0000256" key="5">
    <source>
        <dbReference type="ARBA" id="ARBA00022763"/>
    </source>
</evidence>
<comment type="similarity">
    <text evidence="2 9">Belongs to the RecN family.</text>
</comment>
<evidence type="ECO:0000313" key="12">
    <source>
        <dbReference type="Proteomes" id="UP000815846"/>
    </source>
</evidence>
<evidence type="ECO:0000256" key="3">
    <source>
        <dbReference type="ARBA" id="ARBA00021315"/>
    </source>
</evidence>
<evidence type="ECO:0000256" key="9">
    <source>
        <dbReference type="PIRNR" id="PIRNR003128"/>
    </source>
</evidence>
<name>A0ABY3MZA6_9GAMM</name>
<dbReference type="Gene3D" id="3.40.50.300">
    <property type="entry name" value="P-loop containing nucleotide triphosphate hydrolases"/>
    <property type="match status" value="2"/>
</dbReference>
<dbReference type="Proteomes" id="UP000815846">
    <property type="component" value="Unassembled WGS sequence"/>
</dbReference>
<evidence type="ECO:0000256" key="2">
    <source>
        <dbReference type="ARBA" id="ARBA00009441"/>
    </source>
</evidence>
<organism evidence="11 12">
    <name type="scientific">Colwellia echini</name>
    <dbReference type="NCBI Taxonomy" id="1982103"/>
    <lineage>
        <taxon>Bacteria</taxon>
        <taxon>Pseudomonadati</taxon>
        <taxon>Pseudomonadota</taxon>
        <taxon>Gammaproteobacteria</taxon>
        <taxon>Alteromonadales</taxon>
        <taxon>Colwelliaceae</taxon>
        <taxon>Colwellia</taxon>
    </lineage>
</organism>
<dbReference type="InterPro" id="IPR003395">
    <property type="entry name" value="RecF/RecN/SMC_N"/>
</dbReference>
<evidence type="ECO:0000256" key="7">
    <source>
        <dbReference type="ARBA" id="ARBA00023204"/>
    </source>
</evidence>
<keyword evidence="5 9" id="KW-0227">DNA damage</keyword>
<evidence type="ECO:0000313" key="11">
    <source>
        <dbReference type="EMBL" id="TYK66476.1"/>
    </source>
</evidence>
<dbReference type="Pfam" id="PF02463">
    <property type="entry name" value="SMC_N"/>
    <property type="match status" value="1"/>
</dbReference>
<keyword evidence="4" id="KW-0547">Nucleotide-binding</keyword>
<gene>
    <name evidence="11" type="primary">recN</name>
    <name evidence="11" type="ORF">CWS31_005885</name>
</gene>
<dbReference type="CDD" id="cd03241">
    <property type="entry name" value="ABC_RecN"/>
    <property type="match status" value="2"/>
</dbReference>
<dbReference type="PANTHER" id="PTHR11059:SF0">
    <property type="entry name" value="DNA REPAIR PROTEIN RECN"/>
    <property type="match status" value="1"/>
</dbReference>
<dbReference type="PIRSF" id="PIRSF003128">
    <property type="entry name" value="RecN"/>
    <property type="match status" value="1"/>
</dbReference>
<evidence type="ECO:0000256" key="6">
    <source>
        <dbReference type="ARBA" id="ARBA00022840"/>
    </source>
</evidence>